<dbReference type="EMBL" id="JAUKUD010000004">
    <property type="protein sequence ID" value="KAK0745500.1"/>
    <property type="molecule type" value="Genomic_DNA"/>
</dbReference>
<reference evidence="2" key="1">
    <citation type="submission" date="2023-06" db="EMBL/GenBank/DDBJ databases">
        <title>Genome-scale phylogeny and comparative genomics of the fungal order Sordariales.</title>
        <authorList>
            <consortium name="Lawrence Berkeley National Laboratory"/>
            <person name="Hensen N."/>
            <person name="Bonometti L."/>
            <person name="Westerberg I."/>
            <person name="Brannstrom I.O."/>
            <person name="Guillou S."/>
            <person name="Cros-Aarteil S."/>
            <person name="Calhoun S."/>
            <person name="Haridas S."/>
            <person name="Kuo A."/>
            <person name="Mondo S."/>
            <person name="Pangilinan J."/>
            <person name="Riley R."/>
            <person name="LaButti K."/>
            <person name="Andreopoulos B."/>
            <person name="Lipzen A."/>
            <person name="Chen C."/>
            <person name="Yanf M."/>
            <person name="Daum C."/>
            <person name="Ng V."/>
            <person name="Clum A."/>
            <person name="Steindorff A."/>
            <person name="Ohm R."/>
            <person name="Martin F."/>
            <person name="Silar P."/>
            <person name="Natvig D."/>
            <person name="Lalanne C."/>
            <person name="Gautier V."/>
            <person name="Ament-velasquez S.L."/>
            <person name="Kruys A."/>
            <person name="Hutchinson M.I."/>
            <person name="Powell A.J."/>
            <person name="Barry K."/>
            <person name="Miller A.N."/>
            <person name="Grigoriev I.V."/>
            <person name="Debuchy R."/>
            <person name="Gladieux P."/>
            <person name="Thoren M.H."/>
            <person name="Johannesson H."/>
        </authorList>
    </citation>
    <scope>NUCLEOTIDE SEQUENCE</scope>
    <source>
        <strain evidence="2">SMH3187-1</strain>
    </source>
</reference>
<feature type="region of interest" description="Disordered" evidence="1">
    <location>
        <begin position="111"/>
        <end position="138"/>
    </location>
</feature>
<organism evidence="2 3">
    <name type="scientific">Schizothecium vesticola</name>
    <dbReference type="NCBI Taxonomy" id="314040"/>
    <lineage>
        <taxon>Eukaryota</taxon>
        <taxon>Fungi</taxon>
        <taxon>Dikarya</taxon>
        <taxon>Ascomycota</taxon>
        <taxon>Pezizomycotina</taxon>
        <taxon>Sordariomycetes</taxon>
        <taxon>Sordariomycetidae</taxon>
        <taxon>Sordariales</taxon>
        <taxon>Schizotheciaceae</taxon>
        <taxon>Schizothecium</taxon>
    </lineage>
</organism>
<evidence type="ECO:0000313" key="3">
    <source>
        <dbReference type="Proteomes" id="UP001172155"/>
    </source>
</evidence>
<accession>A0AA40K4F0</accession>
<protein>
    <submittedName>
        <fullName evidence="2">Uncharacterized protein</fullName>
    </submittedName>
</protein>
<keyword evidence="3" id="KW-1185">Reference proteome</keyword>
<dbReference type="Proteomes" id="UP001172155">
    <property type="component" value="Unassembled WGS sequence"/>
</dbReference>
<gene>
    <name evidence="2" type="ORF">B0T18DRAFT_390113</name>
</gene>
<name>A0AA40K4F0_9PEZI</name>
<sequence>MRFCAYLDIVPFPPWADENISNSLGNRRDKRVWEDCGAEGRCVAPRRYLNPASVIKSAPARGDNTWCRQADITTLRYPVSGVEFGEFVEDPHLVASNGTRARERGVPVKELTKTSSRVHKRQPRVLASRQGSRTKDCNDTNKRQVRKVADVMLGMGKGVADKV</sequence>
<dbReference type="AlphaFoldDB" id="A0AA40K4F0"/>
<evidence type="ECO:0000313" key="2">
    <source>
        <dbReference type="EMBL" id="KAK0745500.1"/>
    </source>
</evidence>
<comment type="caution">
    <text evidence="2">The sequence shown here is derived from an EMBL/GenBank/DDBJ whole genome shotgun (WGS) entry which is preliminary data.</text>
</comment>
<evidence type="ECO:0000256" key="1">
    <source>
        <dbReference type="SAM" id="MobiDB-lite"/>
    </source>
</evidence>
<proteinExistence type="predicted"/>